<proteinExistence type="predicted"/>
<reference evidence="1 2" key="1">
    <citation type="submission" date="2018-09" db="EMBL/GenBank/DDBJ databases">
        <title>Genome sequencing of strain 6GH32-13.</title>
        <authorList>
            <person name="Weon H.-Y."/>
            <person name="Heo J."/>
            <person name="Kwon S.-W."/>
        </authorList>
    </citation>
    <scope>NUCLEOTIDE SEQUENCE [LARGE SCALE GENOMIC DNA]</scope>
    <source>
        <strain evidence="1 2">5GH32-13</strain>
    </source>
</reference>
<organism evidence="1 2">
    <name type="scientific">Paraflavitalea soli</name>
    <dbReference type="NCBI Taxonomy" id="2315862"/>
    <lineage>
        <taxon>Bacteria</taxon>
        <taxon>Pseudomonadati</taxon>
        <taxon>Bacteroidota</taxon>
        <taxon>Chitinophagia</taxon>
        <taxon>Chitinophagales</taxon>
        <taxon>Chitinophagaceae</taxon>
        <taxon>Paraflavitalea</taxon>
    </lineage>
</organism>
<dbReference type="EMBL" id="CP032157">
    <property type="protein sequence ID" value="AXY74765.1"/>
    <property type="molecule type" value="Genomic_DNA"/>
</dbReference>
<dbReference type="KEGG" id="pseg:D3H65_12565"/>
<keyword evidence="2" id="KW-1185">Reference proteome</keyword>
<dbReference type="OrthoDB" id="609485at2"/>
<evidence type="ECO:0008006" key="3">
    <source>
        <dbReference type="Google" id="ProtNLM"/>
    </source>
</evidence>
<sequence>MQRLTAQLDRYATSRQQVDLYLHVDKSVYLHNENIWFTAYVLNSLPGTVEQNTLYVLLVEESSKKIVASDRFVLDHGLGGGSLFLPDSLPGSLYRLLAYTNTYSTHQDHFVFQQAITLKTADPPLFKLAKVAPSKVDIEPPLPTPKVNSVDDRLASGGPFLNTNTEEVRSNGDYDKNYSFGEATAVAKDVQAGKPASLPAIVAGQGEQPVIRHVVPQRNDSAYVYLYPEGGALVNNSKSYIGVEIKNANNEPLATGGQLLEDDQPVSSFITDRLGTGIIAFTPLYGKTYTLKLDDAYAGVAYKFPKIEPAGFSVHVGNAVVKNNTISVEIGGASGDTCHLLAHNYRTVFYAASVVLPNKPASLRLSAADMPEGVVTLTLFTKDGVPKAERAVYIQRSEPLRIAISVDSTTYHHRSKVQLNVKVTNSKGQPVQSFFSLACVMASRLDSTRAMDIVRFNQFDRFLPGMSAMPGGRWFDEAEQIERVLLTRYWTKYKWESDINTAKQGLVVTALSNDTGIVYFNRQPVKKPVRMALMSGRNSQTFVTDATGRFELPYDLLKVDPGQKVTLLLCGSTNKSKNYEVEIHPGNENIDTRLSRADYPAANYIPAELSYLEQQLLKKAMPAVFVTAKKKDDLEAIPFFRSVTCRDWVCMNNILNCNNHPIGYAPVTGARYNYNNGFPVRYMGCELNGPGEAGSFVKLVNGISYPKEFYVADYTKFNPAAPEVLSTLFWSYKTITNEKGEASLQFSTNDLDGRFTCVLQGYSDEGPLSARTSFRVIE</sequence>
<evidence type="ECO:0000313" key="1">
    <source>
        <dbReference type="EMBL" id="AXY74765.1"/>
    </source>
</evidence>
<name>A0A3B7MT00_9BACT</name>
<dbReference type="AlphaFoldDB" id="A0A3B7MT00"/>
<accession>A0A3B7MT00</accession>
<evidence type="ECO:0000313" key="2">
    <source>
        <dbReference type="Proteomes" id="UP000263900"/>
    </source>
</evidence>
<gene>
    <name evidence="1" type="ORF">D3H65_12565</name>
</gene>
<dbReference type="Proteomes" id="UP000263900">
    <property type="component" value="Chromosome"/>
</dbReference>
<protein>
    <recommendedName>
        <fullName evidence="3">Macroglobulin domain-containing protein</fullName>
    </recommendedName>
</protein>